<dbReference type="GO" id="GO:0000981">
    <property type="term" value="F:DNA-binding transcription factor activity, RNA polymerase II-specific"/>
    <property type="evidence" value="ECO:0007669"/>
    <property type="project" value="InterPro"/>
</dbReference>
<proteinExistence type="predicted"/>
<keyword evidence="2 5" id="KW-0238">DNA-binding</keyword>
<dbReference type="GO" id="GO:0000978">
    <property type="term" value="F:RNA polymerase II cis-regulatory region sequence-specific DNA binding"/>
    <property type="evidence" value="ECO:0007669"/>
    <property type="project" value="TreeGrafter"/>
</dbReference>
<keyword evidence="4 5" id="KW-0539">Nucleus</keyword>
<dbReference type="EMBL" id="CAJEWN010000008">
    <property type="protein sequence ID" value="CAD2129778.1"/>
    <property type="molecule type" value="Genomic_DNA"/>
</dbReference>
<dbReference type="GO" id="GO:0045944">
    <property type="term" value="P:positive regulation of transcription by RNA polymerase II"/>
    <property type="evidence" value="ECO:0007669"/>
    <property type="project" value="InterPro"/>
</dbReference>
<dbReference type="Proteomes" id="UP000580250">
    <property type="component" value="Unassembled WGS sequence"/>
</dbReference>
<dbReference type="OrthoDB" id="6159439at2759"/>
<evidence type="ECO:0000256" key="5">
    <source>
        <dbReference type="PROSITE-ProRule" id="PRU00108"/>
    </source>
</evidence>
<evidence type="ECO:0000256" key="2">
    <source>
        <dbReference type="ARBA" id="ARBA00023125"/>
    </source>
</evidence>
<gene>
    <name evidence="8" type="ORF">MENT_LOCUS2766</name>
</gene>
<comment type="caution">
    <text evidence="8">The sequence shown here is derived from an EMBL/GenBank/DDBJ whole genome shotgun (WGS) entry which is preliminary data.</text>
</comment>
<dbReference type="Pfam" id="PF00046">
    <property type="entry name" value="Homeodomain"/>
    <property type="match status" value="1"/>
</dbReference>
<dbReference type="FunFam" id="1.10.10.60:FF:000679">
    <property type="entry name" value="Homeobox protein aristaless"/>
    <property type="match status" value="1"/>
</dbReference>
<dbReference type="InterPro" id="IPR009057">
    <property type="entry name" value="Homeodomain-like_sf"/>
</dbReference>
<dbReference type="SUPFAM" id="SSF46689">
    <property type="entry name" value="Homeodomain-like"/>
    <property type="match status" value="1"/>
</dbReference>
<evidence type="ECO:0000256" key="3">
    <source>
        <dbReference type="ARBA" id="ARBA00023155"/>
    </source>
</evidence>
<evidence type="ECO:0000256" key="6">
    <source>
        <dbReference type="RuleBase" id="RU000682"/>
    </source>
</evidence>
<dbReference type="InterPro" id="IPR043562">
    <property type="entry name" value="RAX/RAX2"/>
</dbReference>
<protein>
    <recommendedName>
        <fullName evidence="7">Homeobox domain-containing protein</fullName>
    </recommendedName>
</protein>
<dbReference type="CDD" id="cd00086">
    <property type="entry name" value="homeodomain"/>
    <property type="match status" value="1"/>
</dbReference>
<evidence type="ECO:0000256" key="1">
    <source>
        <dbReference type="ARBA" id="ARBA00004123"/>
    </source>
</evidence>
<feature type="domain" description="Homeobox" evidence="7">
    <location>
        <begin position="50"/>
        <end position="107"/>
    </location>
</feature>
<dbReference type="PROSITE" id="PS50071">
    <property type="entry name" value="HOMEOBOX_2"/>
    <property type="match status" value="1"/>
</dbReference>
<dbReference type="InterPro" id="IPR001356">
    <property type="entry name" value="HD"/>
</dbReference>
<evidence type="ECO:0000313" key="8">
    <source>
        <dbReference type="EMBL" id="CAD2129778.1"/>
    </source>
</evidence>
<dbReference type="GO" id="GO:0030182">
    <property type="term" value="P:neuron differentiation"/>
    <property type="evidence" value="ECO:0007669"/>
    <property type="project" value="UniProtKB-ARBA"/>
</dbReference>
<evidence type="ECO:0000259" key="7">
    <source>
        <dbReference type="PROSITE" id="PS50071"/>
    </source>
</evidence>
<evidence type="ECO:0000256" key="4">
    <source>
        <dbReference type="ARBA" id="ARBA00023242"/>
    </source>
</evidence>
<dbReference type="SMART" id="SM00389">
    <property type="entry name" value="HOX"/>
    <property type="match status" value="1"/>
</dbReference>
<dbReference type="GO" id="GO:0005634">
    <property type="term" value="C:nucleus"/>
    <property type="evidence" value="ECO:0007669"/>
    <property type="project" value="UniProtKB-SubCell"/>
</dbReference>
<comment type="subcellular location">
    <subcellularLocation>
        <location evidence="1 5 6">Nucleus</location>
    </subcellularLocation>
</comment>
<reference evidence="8 9" key="1">
    <citation type="submission" date="2020-08" db="EMBL/GenBank/DDBJ databases">
        <authorList>
            <person name="Koutsovoulos G."/>
            <person name="Danchin GJ E."/>
        </authorList>
    </citation>
    <scope>NUCLEOTIDE SEQUENCE [LARGE SCALE GENOMIC DNA]</scope>
</reference>
<dbReference type="Gene3D" id="1.10.10.60">
    <property type="entry name" value="Homeodomain-like"/>
    <property type="match status" value="1"/>
</dbReference>
<keyword evidence="3 5" id="KW-0371">Homeobox</keyword>
<evidence type="ECO:0000313" key="9">
    <source>
        <dbReference type="Proteomes" id="UP000580250"/>
    </source>
</evidence>
<dbReference type="AlphaFoldDB" id="A0A6V7TP90"/>
<dbReference type="PANTHER" id="PTHR46271">
    <property type="entry name" value="HOMEOBOX PROTEIN, PUTATIVE-RELATED"/>
    <property type="match status" value="1"/>
</dbReference>
<organism evidence="8 9">
    <name type="scientific">Meloidogyne enterolobii</name>
    <name type="common">Root-knot nematode worm</name>
    <name type="synonym">Meloidogyne mayaguensis</name>
    <dbReference type="NCBI Taxonomy" id="390850"/>
    <lineage>
        <taxon>Eukaryota</taxon>
        <taxon>Metazoa</taxon>
        <taxon>Ecdysozoa</taxon>
        <taxon>Nematoda</taxon>
        <taxon>Chromadorea</taxon>
        <taxon>Rhabditida</taxon>
        <taxon>Tylenchina</taxon>
        <taxon>Tylenchomorpha</taxon>
        <taxon>Tylenchoidea</taxon>
        <taxon>Meloidogynidae</taxon>
        <taxon>Meloidogyninae</taxon>
        <taxon>Meloidogyne</taxon>
    </lineage>
</organism>
<sequence>MIETINLNQNQKQLLFNSNNLKESSSSLKTSKFKNNYYNKLNKNNSDLNNKLRRNRTTFTTRQLHELELSFEAGHYPDVFAREQLSKKIQLPEVRIQVWFQNRRAKW</sequence>
<dbReference type="PANTHER" id="PTHR46271:SF4">
    <property type="entry name" value="HOMEOBOX PROTEIN, PUTATIVE-RELATED"/>
    <property type="match status" value="1"/>
</dbReference>
<name>A0A6V7TP90_MELEN</name>
<accession>A0A6V7TP90</accession>